<accession>A0ABQ3F6Y6</accession>
<reference evidence="3" key="1">
    <citation type="journal article" date="2019" name="Int. J. Syst. Evol. Microbiol.">
        <title>The Global Catalogue of Microorganisms (GCM) 10K type strain sequencing project: providing services to taxonomists for standard genome sequencing and annotation.</title>
        <authorList>
            <consortium name="The Broad Institute Genomics Platform"/>
            <consortium name="The Broad Institute Genome Sequencing Center for Infectious Disease"/>
            <person name="Wu L."/>
            <person name="Ma J."/>
        </authorList>
    </citation>
    <scope>NUCLEOTIDE SEQUENCE [LARGE SCALE GENOMIC DNA]</scope>
    <source>
        <strain evidence="3">KCTC 23298</strain>
    </source>
</reference>
<evidence type="ECO:0000313" key="3">
    <source>
        <dbReference type="Proteomes" id="UP000658305"/>
    </source>
</evidence>
<dbReference type="CDD" id="cd05379">
    <property type="entry name" value="CAP_bacterial"/>
    <property type="match status" value="1"/>
</dbReference>
<dbReference type="InterPro" id="IPR035940">
    <property type="entry name" value="CAP_sf"/>
</dbReference>
<protein>
    <recommendedName>
        <fullName evidence="1">SCP domain-containing protein</fullName>
    </recommendedName>
</protein>
<dbReference type="RefSeq" id="WP_189380054.1">
    <property type="nucleotide sequence ID" value="NZ_BMYI01000001.1"/>
</dbReference>
<keyword evidence="3" id="KW-1185">Reference proteome</keyword>
<dbReference type="SUPFAM" id="SSF55797">
    <property type="entry name" value="PR-1-like"/>
    <property type="match status" value="1"/>
</dbReference>
<sequence length="179" mass="18726">MTQTPLRPALAVLAAALLAGCVVIPVPASRGKTTVVAGPAPASASCPRPQGATADEARILAQVNALRAARGLGRLTPSSRLRQVAQAHACDNAARGSYSHTGSDGATLQTRLHRYGYAPRRASENTGYGFDDAPDRLVAFWMNSPGHRANLLDPRVTEAALGLAQGTRSAWVLELALPR</sequence>
<dbReference type="PANTHER" id="PTHR31157:SF1">
    <property type="entry name" value="SCP DOMAIN-CONTAINING PROTEIN"/>
    <property type="match status" value="1"/>
</dbReference>
<comment type="caution">
    <text evidence="2">The sequence shown here is derived from an EMBL/GenBank/DDBJ whole genome shotgun (WGS) entry which is preliminary data.</text>
</comment>
<dbReference type="PROSITE" id="PS51257">
    <property type="entry name" value="PROKAR_LIPOPROTEIN"/>
    <property type="match status" value="1"/>
</dbReference>
<name>A0ABQ3F6Y6_9RHOB</name>
<dbReference type="EMBL" id="BMYI01000001">
    <property type="protein sequence ID" value="GHC10710.1"/>
    <property type="molecule type" value="Genomic_DNA"/>
</dbReference>
<dbReference type="Proteomes" id="UP000658305">
    <property type="component" value="Unassembled WGS sequence"/>
</dbReference>
<dbReference type="PANTHER" id="PTHR31157">
    <property type="entry name" value="SCP DOMAIN-CONTAINING PROTEIN"/>
    <property type="match status" value="1"/>
</dbReference>
<evidence type="ECO:0000313" key="2">
    <source>
        <dbReference type="EMBL" id="GHC10710.1"/>
    </source>
</evidence>
<dbReference type="Gene3D" id="3.40.33.10">
    <property type="entry name" value="CAP"/>
    <property type="match status" value="1"/>
</dbReference>
<evidence type="ECO:0000259" key="1">
    <source>
        <dbReference type="Pfam" id="PF00188"/>
    </source>
</evidence>
<dbReference type="Pfam" id="PF00188">
    <property type="entry name" value="CAP"/>
    <property type="match status" value="1"/>
</dbReference>
<proteinExistence type="predicted"/>
<organism evidence="2 3">
    <name type="scientific">Gemmobacter nanjingensis</name>
    <dbReference type="NCBI Taxonomy" id="488454"/>
    <lineage>
        <taxon>Bacteria</taxon>
        <taxon>Pseudomonadati</taxon>
        <taxon>Pseudomonadota</taxon>
        <taxon>Alphaproteobacteria</taxon>
        <taxon>Rhodobacterales</taxon>
        <taxon>Paracoccaceae</taxon>
        <taxon>Gemmobacter</taxon>
    </lineage>
</organism>
<gene>
    <name evidence="2" type="ORF">GCM10007291_04090</name>
</gene>
<dbReference type="InterPro" id="IPR014044">
    <property type="entry name" value="CAP_dom"/>
</dbReference>
<feature type="domain" description="SCP" evidence="1">
    <location>
        <begin position="60"/>
        <end position="169"/>
    </location>
</feature>